<keyword evidence="2" id="KW-1185">Reference proteome</keyword>
<sequence>MTARVLVDAARIAYGEEPEMEHNEGFGDADIIMLAEAEGQFKEVSEQRPEPGKEPAKIL</sequence>
<evidence type="ECO:0000313" key="1">
    <source>
        <dbReference type="EMBL" id="CAG9938258.1"/>
    </source>
</evidence>
<name>A0ACA9TBJ4_BIOOC</name>
<reference evidence="1" key="2">
    <citation type="submission" date="2021-10" db="EMBL/GenBank/DDBJ databases">
        <authorList>
            <person name="Piombo E."/>
        </authorList>
    </citation>
    <scope>NUCLEOTIDE SEQUENCE</scope>
</reference>
<proteinExistence type="predicted"/>
<comment type="caution">
    <text evidence="1">The sequence shown here is derived from an EMBL/GenBank/DDBJ whole genome shotgun (WGS) entry which is preliminary data.</text>
</comment>
<protein>
    <submittedName>
        <fullName evidence="1">Uncharacterized protein</fullName>
    </submittedName>
</protein>
<organism evidence="1 2">
    <name type="scientific">Clonostachys rosea f. rosea IK726</name>
    <dbReference type="NCBI Taxonomy" id="1349383"/>
    <lineage>
        <taxon>Eukaryota</taxon>
        <taxon>Fungi</taxon>
        <taxon>Dikarya</taxon>
        <taxon>Ascomycota</taxon>
        <taxon>Pezizomycotina</taxon>
        <taxon>Sordariomycetes</taxon>
        <taxon>Hypocreomycetidae</taxon>
        <taxon>Hypocreales</taxon>
        <taxon>Bionectriaceae</taxon>
        <taxon>Clonostachys</taxon>
    </lineage>
</organism>
<gene>
    <name evidence="1" type="ORF">CRV2_00006679</name>
</gene>
<dbReference type="Proteomes" id="UP000836387">
    <property type="component" value="Unassembled WGS sequence"/>
</dbReference>
<evidence type="ECO:0000313" key="2">
    <source>
        <dbReference type="Proteomes" id="UP000836387"/>
    </source>
</evidence>
<accession>A0ACA9TBJ4</accession>
<dbReference type="EMBL" id="CADEHS020000002">
    <property type="protein sequence ID" value="CAG9938258.1"/>
    <property type="molecule type" value="Genomic_DNA"/>
</dbReference>
<reference evidence="1" key="1">
    <citation type="submission" date="2020-04" db="EMBL/GenBank/DDBJ databases">
        <authorList>
            <person name="Broberg M."/>
        </authorList>
    </citation>
    <scope>NUCLEOTIDE SEQUENCE</scope>
</reference>